<dbReference type="GO" id="GO:0016020">
    <property type="term" value="C:membrane"/>
    <property type="evidence" value="ECO:0007669"/>
    <property type="project" value="InterPro"/>
</dbReference>
<evidence type="ECO:0000256" key="1">
    <source>
        <dbReference type="SAM" id="Phobius"/>
    </source>
</evidence>
<evidence type="ECO:0000313" key="3">
    <source>
        <dbReference type="Proteomes" id="UP001497623"/>
    </source>
</evidence>
<dbReference type="EMBL" id="CAXKWB010066799">
    <property type="protein sequence ID" value="CAL4190537.1"/>
    <property type="molecule type" value="Genomic_DNA"/>
</dbReference>
<keyword evidence="3" id="KW-1185">Reference proteome</keyword>
<dbReference type="Proteomes" id="UP001497623">
    <property type="component" value="Unassembled WGS sequence"/>
</dbReference>
<organism evidence="2 3">
    <name type="scientific">Meganyctiphanes norvegica</name>
    <name type="common">Northern krill</name>
    <name type="synonym">Thysanopoda norvegica</name>
    <dbReference type="NCBI Taxonomy" id="48144"/>
    <lineage>
        <taxon>Eukaryota</taxon>
        <taxon>Metazoa</taxon>
        <taxon>Ecdysozoa</taxon>
        <taxon>Arthropoda</taxon>
        <taxon>Crustacea</taxon>
        <taxon>Multicrustacea</taxon>
        <taxon>Malacostraca</taxon>
        <taxon>Eumalacostraca</taxon>
        <taxon>Eucarida</taxon>
        <taxon>Euphausiacea</taxon>
        <taxon>Euphausiidae</taxon>
        <taxon>Meganyctiphanes</taxon>
    </lineage>
</organism>
<keyword evidence="1" id="KW-0812">Transmembrane</keyword>
<name>A0AAV2SGH8_MEGNR</name>
<accession>A0AAV2SGH8</accession>
<dbReference type="InterPro" id="IPR001902">
    <property type="entry name" value="SLC26A/SulP_fam"/>
</dbReference>
<dbReference type="PANTHER" id="PTHR11814">
    <property type="entry name" value="SULFATE TRANSPORTER"/>
    <property type="match status" value="1"/>
</dbReference>
<keyword evidence="1" id="KW-1133">Transmembrane helix</keyword>
<dbReference type="GO" id="GO:0055085">
    <property type="term" value="P:transmembrane transport"/>
    <property type="evidence" value="ECO:0007669"/>
    <property type="project" value="InterPro"/>
</dbReference>
<gene>
    <name evidence="2" type="ORF">MNOR_LOCUS36468</name>
</gene>
<feature type="non-terminal residue" evidence="2">
    <location>
        <position position="117"/>
    </location>
</feature>
<proteinExistence type="predicted"/>
<protein>
    <submittedName>
        <fullName evidence="2">Uncharacterized protein</fullName>
    </submittedName>
</protein>
<comment type="caution">
    <text evidence="2">The sequence shown here is derived from an EMBL/GenBank/DDBJ whole genome shotgun (WGS) entry which is preliminary data.</text>
</comment>
<feature type="non-terminal residue" evidence="2">
    <location>
        <position position="1"/>
    </location>
</feature>
<keyword evidence="1" id="KW-0472">Membrane</keyword>
<reference evidence="2 3" key="1">
    <citation type="submission" date="2024-05" db="EMBL/GenBank/DDBJ databases">
        <authorList>
            <person name="Wallberg A."/>
        </authorList>
    </citation>
    <scope>NUCLEOTIDE SEQUENCE [LARGE SCALE GENOMIC DNA]</scope>
</reference>
<feature type="transmembrane region" description="Helical" evidence="1">
    <location>
        <begin position="15"/>
        <end position="44"/>
    </location>
</feature>
<evidence type="ECO:0000313" key="2">
    <source>
        <dbReference type="EMBL" id="CAL4190537.1"/>
    </source>
</evidence>
<dbReference type="AlphaFoldDB" id="A0AAV2SGH8"/>
<sequence length="117" mass="12974">VKPIWRARKVDQIPLWSSFIVCLFWKLEFGILVGVGVNLAILLFGIARPKILVHTASREDSNTPSHIVVEPRSGLYFPSVDYVRSCITKAGLREGQGTIPIVVDCSHFTGSDYSSTK</sequence>